<proteinExistence type="predicted"/>
<dbReference type="RefSeq" id="XP_075092462.1">
    <property type="nucleotide sequence ID" value="XM_075236361.1"/>
</dbReference>
<evidence type="ECO:0000313" key="2">
    <source>
        <dbReference type="RefSeq" id="XP_075092462.1"/>
    </source>
</evidence>
<evidence type="ECO:0000313" key="1">
    <source>
        <dbReference type="Proteomes" id="UP000790787"/>
    </source>
</evidence>
<protein>
    <submittedName>
        <fullName evidence="2">Uncharacterized protein LOC142172690</fullName>
    </submittedName>
</protein>
<organism evidence="1 2">
    <name type="scientific">Nicotiana tabacum</name>
    <name type="common">Common tobacco</name>
    <dbReference type="NCBI Taxonomy" id="4097"/>
    <lineage>
        <taxon>Eukaryota</taxon>
        <taxon>Viridiplantae</taxon>
        <taxon>Streptophyta</taxon>
        <taxon>Embryophyta</taxon>
        <taxon>Tracheophyta</taxon>
        <taxon>Spermatophyta</taxon>
        <taxon>Magnoliopsida</taxon>
        <taxon>eudicotyledons</taxon>
        <taxon>Gunneridae</taxon>
        <taxon>Pentapetalae</taxon>
        <taxon>asterids</taxon>
        <taxon>lamiids</taxon>
        <taxon>Solanales</taxon>
        <taxon>Solanaceae</taxon>
        <taxon>Nicotianoideae</taxon>
        <taxon>Nicotianeae</taxon>
        <taxon>Nicotiana</taxon>
    </lineage>
</organism>
<gene>
    <name evidence="2" type="primary">LOC142172690</name>
</gene>
<dbReference type="Proteomes" id="UP000790787">
    <property type="component" value="Chromosome 18"/>
</dbReference>
<reference evidence="1" key="1">
    <citation type="journal article" date="2014" name="Nat. Commun.">
        <title>The tobacco genome sequence and its comparison with those of tomato and potato.</title>
        <authorList>
            <person name="Sierro N."/>
            <person name="Battey J.N."/>
            <person name="Ouadi S."/>
            <person name="Bakaher N."/>
            <person name="Bovet L."/>
            <person name="Willig A."/>
            <person name="Goepfert S."/>
            <person name="Peitsch M.C."/>
            <person name="Ivanov N.V."/>
        </authorList>
    </citation>
    <scope>NUCLEOTIDE SEQUENCE [LARGE SCALE GENOMIC DNA]</scope>
</reference>
<reference evidence="2" key="2">
    <citation type="submission" date="2025-08" db="UniProtKB">
        <authorList>
            <consortium name="RefSeq"/>
        </authorList>
    </citation>
    <scope>IDENTIFICATION</scope>
    <source>
        <tissue evidence="2">Leaf</tissue>
    </source>
</reference>
<accession>A0AC58T5G9</accession>
<name>A0AC58T5G9_TOBAC</name>
<keyword evidence="1" id="KW-1185">Reference proteome</keyword>
<sequence length="200" mass="23403">MVTRVSDDPQMIHSLVQSRKGDIKCYLTVVYGFNKLEQRRELWKNLQQISTIVTSPWLVAGDFNDVLYTSDRLSCNPVSFAETQYFSSCLQQTALSELPWHGEYYTWTNKQPGVDKVISRIDRVFGIYEWMMNWNHVETVYDLPQISDHAPMVLTLASSCWDGKVPFRFFNIWTNHQEFTQIVTEVWNAKNSTGIMKSIW</sequence>